<dbReference type="SMART" id="SM00257">
    <property type="entry name" value="LysM"/>
    <property type="match status" value="2"/>
</dbReference>
<protein>
    <recommendedName>
        <fullName evidence="2">LysM domain-containing protein</fullName>
    </recommendedName>
</protein>
<dbReference type="EMBL" id="BNBD01000003">
    <property type="protein sequence ID" value="GHF38700.1"/>
    <property type="molecule type" value="Genomic_DNA"/>
</dbReference>
<dbReference type="Gene3D" id="3.10.350.10">
    <property type="entry name" value="LysM domain"/>
    <property type="match status" value="2"/>
</dbReference>
<accession>A0A919B1E7</accession>
<dbReference type="Proteomes" id="UP000638313">
    <property type="component" value="Unassembled WGS sequence"/>
</dbReference>
<dbReference type="RefSeq" id="WP_190129121.1">
    <property type="nucleotide sequence ID" value="NZ_BNBD01000003.1"/>
</dbReference>
<feature type="compositionally biased region" description="Low complexity" evidence="1">
    <location>
        <begin position="393"/>
        <end position="407"/>
    </location>
</feature>
<name>A0A919B1E7_9ACTN</name>
<proteinExistence type="predicted"/>
<dbReference type="PROSITE" id="PS51782">
    <property type="entry name" value="LYSM"/>
    <property type="match status" value="2"/>
</dbReference>
<sequence length="413" mass="43759">MASTAASMVNLALTQVGYKEGANNYNKYAEQTPGLQVDWAVYGPWCQSFISWLAWKTGNRDVIPTTASCSVCTDYYKQRGAFTRTPRVGSLAMFGSDGGVHVELVIGVFNGGRDIEVVGGNTKDYPAPNGDGVYRKTYRDWASTTRIHGFGHPAYSGAGVVTDKGGSPGRYKIKAGQTLSGIAAALGVTLASLLAANPQISSPDDVHEDQEINVPAKPAEKPKPPAKGREKPSTTPAPPPDSGSATGEYTVRSGDSLSGIARAHAMSLARLLSLNPSITDPDVITAGQVLKVTGSPRPEPPPLMGEGSKSPVTKPAPKPDASKPASPDWSDRFDRIDRELKEVKDELGRIKDRIKDKPAPKQPEPHKPADLPLPPKPSHPGPIPPVTPEVSKPTDIPVVPQQVIPTPEVKSAA</sequence>
<organism evidence="3 4">
    <name type="scientific">Streptomyces mashuensis</name>
    <dbReference type="NCBI Taxonomy" id="33904"/>
    <lineage>
        <taxon>Bacteria</taxon>
        <taxon>Bacillati</taxon>
        <taxon>Actinomycetota</taxon>
        <taxon>Actinomycetes</taxon>
        <taxon>Kitasatosporales</taxon>
        <taxon>Streptomycetaceae</taxon>
        <taxon>Streptomyces</taxon>
    </lineage>
</organism>
<reference evidence="3" key="2">
    <citation type="submission" date="2020-09" db="EMBL/GenBank/DDBJ databases">
        <authorList>
            <person name="Sun Q."/>
            <person name="Ohkuma M."/>
        </authorList>
    </citation>
    <scope>NUCLEOTIDE SEQUENCE</scope>
    <source>
        <strain evidence="3">JCM 4059</strain>
    </source>
</reference>
<dbReference type="PANTHER" id="PTHR33734:SF22">
    <property type="entry name" value="MEMBRANE-BOUND LYTIC MUREIN TRANSGLYCOSYLASE D"/>
    <property type="match status" value="1"/>
</dbReference>
<feature type="region of interest" description="Disordered" evidence="1">
    <location>
        <begin position="214"/>
        <end position="251"/>
    </location>
</feature>
<evidence type="ECO:0000259" key="2">
    <source>
        <dbReference type="PROSITE" id="PS51782"/>
    </source>
</evidence>
<dbReference type="InterPro" id="IPR036779">
    <property type="entry name" value="LysM_dom_sf"/>
</dbReference>
<dbReference type="AlphaFoldDB" id="A0A919B1E7"/>
<dbReference type="PANTHER" id="PTHR33734">
    <property type="entry name" value="LYSM DOMAIN-CONTAINING GPI-ANCHORED PROTEIN 2"/>
    <property type="match status" value="1"/>
</dbReference>
<reference evidence="3" key="1">
    <citation type="journal article" date="2014" name="Int. J. Syst. Evol. Microbiol.">
        <title>Complete genome sequence of Corynebacterium casei LMG S-19264T (=DSM 44701T), isolated from a smear-ripened cheese.</title>
        <authorList>
            <consortium name="US DOE Joint Genome Institute (JGI-PGF)"/>
            <person name="Walter F."/>
            <person name="Albersmeier A."/>
            <person name="Kalinowski J."/>
            <person name="Ruckert C."/>
        </authorList>
    </citation>
    <scope>NUCLEOTIDE SEQUENCE</scope>
    <source>
        <strain evidence="3">JCM 4059</strain>
    </source>
</reference>
<feature type="domain" description="LysM" evidence="2">
    <location>
        <begin position="247"/>
        <end position="292"/>
    </location>
</feature>
<feature type="region of interest" description="Disordered" evidence="1">
    <location>
        <begin position="289"/>
        <end position="413"/>
    </location>
</feature>
<keyword evidence="4" id="KW-1185">Reference proteome</keyword>
<feature type="compositionally biased region" description="Basic and acidic residues" evidence="1">
    <location>
        <begin position="218"/>
        <end position="232"/>
    </location>
</feature>
<dbReference type="InterPro" id="IPR018392">
    <property type="entry name" value="LysM"/>
</dbReference>
<feature type="domain" description="LysM" evidence="2">
    <location>
        <begin position="169"/>
        <end position="214"/>
    </location>
</feature>
<evidence type="ECO:0000256" key="1">
    <source>
        <dbReference type="SAM" id="MobiDB-lite"/>
    </source>
</evidence>
<gene>
    <name evidence="3" type="ORF">GCM10010218_19890</name>
</gene>
<evidence type="ECO:0000313" key="4">
    <source>
        <dbReference type="Proteomes" id="UP000638313"/>
    </source>
</evidence>
<evidence type="ECO:0000313" key="3">
    <source>
        <dbReference type="EMBL" id="GHF38700.1"/>
    </source>
</evidence>
<dbReference type="PRINTS" id="PR01217">
    <property type="entry name" value="PRICHEXTENSN"/>
</dbReference>
<dbReference type="SUPFAM" id="SSF54106">
    <property type="entry name" value="LysM domain"/>
    <property type="match status" value="2"/>
</dbReference>
<dbReference type="CDD" id="cd00118">
    <property type="entry name" value="LysM"/>
    <property type="match status" value="2"/>
</dbReference>
<feature type="compositionally biased region" description="Basic and acidic residues" evidence="1">
    <location>
        <begin position="329"/>
        <end position="369"/>
    </location>
</feature>
<feature type="compositionally biased region" description="Pro residues" evidence="1">
    <location>
        <begin position="371"/>
        <end position="387"/>
    </location>
</feature>
<dbReference type="Pfam" id="PF01476">
    <property type="entry name" value="LysM"/>
    <property type="match status" value="2"/>
</dbReference>
<comment type="caution">
    <text evidence="3">The sequence shown here is derived from an EMBL/GenBank/DDBJ whole genome shotgun (WGS) entry which is preliminary data.</text>
</comment>